<dbReference type="Gene3D" id="3.40.50.1820">
    <property type="entry name" value="alpha/beta hydrolase"/>
    <property type="match status" value="1"/>
</dbReference>
<evidence type="ECO:0000313" key="4">
    <source>
        <dbReference type="Proteomes" id="UP001244564"/>
    </source>
</evidence>
<keyword evidence="4" id="KW-1185">Reference proteome</keyword>
<name>A0A2X0XLF9_9BACI</name>
<dbReference type="EMBL" id="CP122283">
    <property type="protein sequence ID" value="WGF37358.1"/>
    <property type="molecule type" value="Genomic_DNA"/>
</dbReference>
<dbReference type="PIRSF" id="PIRSF033634">
    <property type="entry name" value="UCP033634"/>
    <property type="match status" value="1"/>
</dbReference>
<dbReference type="SUPFAM" id="SSF53474">
    <property type="entry name" value="alpha/beta-Hydrolases"/>
    <property type="match status" value="1"/>
</dbReference>
<evidence type="ECO:0000313" key="3">
    <source>
        <dbReference type="Proteomes" id="UP000251431"/>
    </source>
</evidence>
<reference evidence="1 3" key="1">
    <citation type="submission" date="2018-06" db="EMBL/GenBank/DDBJ databases">
        <authorList>
            <consortium name="Pathogen Informatics"/>
            <person name="Doyle S."/>
        </authorList>
    </citation>
    <scope>NUCLEOTIDE SEQUENCE [LARGE SCALE GENOMIC DNA]</scope>
    <source>
        <strain evidence="1 3">NCTC7582</strain>
    </source>
</reference>
<dbReference type="EMBL" id="UAQE01000001">
    <property type="protein sequence ID" value="SPT98726.1"/>
    <property type="molecule type" value="Genomic_DNA"/>
</dbReference>
<gene>
    <name evidence="1" type="ORF">NCTC7582_01884</name>
    <name evidence="2" type="ORF">QBO96_16825</name>
</gene>
<accession>A0A2X0XLF9</accession>
<sequence length="207" mass="23621">MKIKPKHAMYNGISYNFFDGTSDKVCFMLSGTGYTYDKPILYYSTALLLELGYDVVQINYTFEQQQFEQDSQAISKMVYRVANPIVENSLQSKPYREVVYLGKSLGTMPIVDYYMQQTPSIPARYVLFTPLLSLQHTMTNLLDKHAFLAIGTADPHYSQEKLAQLATLQLAVFEDLNHSLEIPLNAVLSIQHCQSLITQLKIFLQNN</sequence>
<dbReference type="Proteomes" id="UP001244564">
    <property type="component" value="Chromosome"/>
</dbReference>
<proteinExistence type="predicted"/>
<keyword evidence="2" id="KW-0378">Hydrolase</keyword>
<dbReference type="InterPro" id="IPR017018">
    <property type="entry name" value="UCP033634"/>
</dbReference>
<evidence type="ECO:0000313" key="2">
    <source>
        <dbReference type="EMBL" id="WGF37358.1"/>
    </source>
</evidence>
<protein>
    <submittedName>
        <fullName evidence="2">Alpha/beta hydrolase</fullName>
    </submittedName>
</protein>
<dbReference type="InterPro" id="IPR029058">
    <property type="entry name" value="AB_hydrolase_fold"/>
</dbReference>
<reference evidence="2 4" key="2">
    <citation type="submission" date="2023-04" db="EMBL/GenBank/DDBJ databases">
        <title>Genomic of Lysinibacillus capsici TSBLM.</title>
        <authorList>
            <person name="Hu X.S."/>
            <person name="Yu C.H."/>
        </authorList>
    </citation>
    <scope>NUCLEOTIDE SEQUENCE [LARGE SCALE GENOMIC DNA]</scope>
    <source>
        <strain evidence="2 4">TSBLM</strain>
    </source>
</reference>
<organism evidence="1 3">
    <name type="scientific">Lysinibacillus capsici</name>
    <dbReference type="NCBI Taxonomy" id="2115968"/>
    <lineage>
        <taxon>Bacteria</taxon>
        <taxon>Bacillati</taxon>
        <taxon>Bacillota</taxon>
        <taxon>Bacilli</taxon>
        <taxon>Bacillales</taxon>
        <taxon>Bacillaceae</taxon>
        <taxon>Lysinibacillus</taxon>
    </lineage>
</organism>
<dbReference type="AlphaFoldDB" id="A0A2X0XLF9"/>
<evidence type="ECO:0000313" key="1">
    <source>
        <dbReference type="EMBL" id="SPT98726.1"/>
    </source>
</evidence>
<dbReference type="GO" id="GO:0016787">
    <property type="term" value="F:hydrolase activity"/>
    <property type="evidence" value="ECO:0007669"/>
    <property type="project" value="UniProtKB-KW"/>
</dbReference>
<dbReference type="Proteomes" id="UP000251431">
    <property type="component" value="Unassembled WGS sequence"/>
</dbReference>
<dbReference type="ESTHER" id="9baci-a0a2i7yyh5">
    <property type="family name" value="UCP033634"/>
</dbReference>
<dbReference type="RefSeq" id="WP_048393179.1">
    <property type="nucleotide sequence ID" value="NZ_CANLUV010000001.1"/>
</dbReference>